<dbReference type="InterPro" id="IPR002676">
    <property type="entry name" value="RimM_N"/>
</dbReference>
<dbReference type="NCBIfam" id="TIGR02273">
    <property type="entry name" value="16S_RimM"/>
    <property type="match status" value="1"/>
</dbReference>
<dbReference type="InterPro" id="IPR056792">
    <property type="entry name" value="PRC_RimM"/>
</dbReference>
<dbReference type="InterPro" id="IPR009000">
    <property type="entry name" value="Transl_B-barrel_sf"/>
</dbReference>
<reference evidence="8 9" key="1">
    <citation type="submission" date="2023-12" db="EMBL/GenBank/DDBJ databases">
        <title>Baltic Sea Cyanobacteria.</title>
        <authorList>
            <person name="Delbaje E."/>
            <person name="Fewer D.P."/>
            <person name="Shishido T.K."/>
        </authorList>
    </citation>
    <scope>NUCLEOTIDE SEQUENCE [LARGE SCALE GENOMIC DNA]</scope>
    <source>
        <strain evidence="8 9">UHCC 0281</strain>
    </source>
</reference>
<evidence type="ECO:0000256" key="3">
    <source>
        <dbReference type="ARBA" id="ARBA00022552"/>
    </source>
</evidence>
<keyword evidence="9" id="KW-1185">Reference proteome</keyword>
<comment type="subcellular location">
    <subcellularLocation>
        <location evidence="5">Cytoplasm</location>
    </subcellularLocation>
</comment>
<comment type="domain">
    <text evidence="5">The PRC barrel domain binds ribosomal protein uS19.</text>
</comment>
<name>A0ABU5SU62_9CYAN</name>
<dbReference type="Gene3D" id="2.30.30.240">
    <property type="entry name" value="PRC-barrel domain"/>
    <property type="match status" value="1"/>
</dbReference>
<gene>
    <name evidence="5 8" type="primary">rimM</name>
    <name evidence="8" type="ORF">VB739_05730</name>
</gene>
<accession>A0ABU5SU62</accession>
<dbReference type="SUPFAM" id="SSF50346">
    <property type="entry name" value="PRC-barrel domain"/>
    <property type="match status" value="1"/>
</dbReference>
<dbReference type="Proteomes" id="UP001302329">
    <property type="component" value="Unassembled WGS sequence"/>
</dbReference>
<keyword evidence="3 5" id="KW-0698">rRNA processing</keyword>
<comment type="caution">
    <text evidence="8">The sequence shown here is derived from an EMBL/GenBank/DDBJ whole genome shotgun (WGS) entry which is preliminary data.</text>
</comment>
<dbReference type="Gene3D" id="2.40.30.60">
    <property type="entry name" value="RimM"/>
    <property type="match status" value="1"/>
</dbReference>
<evidence type="ECO:0000256" key="4">
    <source>
        <dbReference type="ARBA" id="ARBA00023186"/>
    </source>
</evidence>
<dbReference type="RefSeq" id="WP_323356168.1">
    <property type="nucleotide sequence ID" value="NZ_JAYGHY010000012.1"/>
</dbReference>
<evidence type="ECO:0000313" key="9">
    <source>
        <dbReference type="Proteomes" id="UP001302329"/>
    </source>
</evidence>
<protein>
    <recommendedName>
        <fullName evidence="5">Ribosome maturation factor RimM</fullName>
    </recommendedName>
</protein>
<keyword evidence="2 5" id="KW-0690">Ribosome biogenesis</keyword>
<dbReference type="HAMAP" id="MF_00014">
    <property type="entry name" value="Ribosome_mat_RimM"/>
    <property type="match status" value="1"/>
</dbReference>
<dbReference type="Pfam" id="PF24986">
    <property type="entry name" value="PRC_RimM"/>
    <property type="match status" value="1"/>
</dbReference>
<evidence type="ECO:0000256" key="2">
    <source>
        <dbReference type="ARBA" id="ARBA00022517"/>
    </source>
</evidence>
<evidence type="ECO:0000259" key="7">
    <source>
        <dbReference type="Pfam" id="PF24986"/>
    </source>
</evidence>
<feature type="domain" description="Ribosome maturation factor RimM PRC barrel" evidence="7">
    <location>
        <begin position="100"/>
        <end position="168"/>
    </location>
</feature>
<sequence>MAVGRFVAAQGMGGEVRLLPLSDFPERFTRPGQRWLQAPKGEPRQVRLLAGRPLPGKNLFVLRLEGVSDRTAAEALVDQHLLVPANDRPSLEPGEFHLLDLVGLQVRLLEEPQASLGTVTDLIHAGNDLLEVELTAGGRRLLIPFVEAIVPEVNLAEGWIGLTPPPGLLDL</sequence>
<dbReference type="InterPro" id="IPR011961">
    <property type="entry name" value="RimM"/>
</dbReference>
<comment type="subunit">
    <text evidence="5">Binds ribosomal protein uS19.</text>
</comment>
<keyword evidence="4 5" id="KW-0143">Chaperone</keyword>
<dbReference type="InterPro" id="IPR011033">
    <property type="entry name" value="PRC_barrel-like_sf"/>
</dbReference>
<dbReference type="PANTHER" id="PTHR33692">
    <property type="entry name" value="RIBOSOME MATURATION FACTOR RIMM"/>
    <property type="match status" value="1"/>
</dbReference>
<comment type="function">
    <text evidence="5">An accessory protein needed during the final step in the assembly of 30S ribosomal subunit, possibly for assembly of the head region. Essential for efficient processing of 16S rRNA. May be needed both before and after RbfA during the maturation of 16S rRNA. It has affinity for free ribosomal 30S subunits but not for 70S ribosomes.</text>
</comment>
<dbReference type="SUPFAM" id="SSF50447">
    <property type="entry name" value="Translation proteins"/>
    <property type="match status" value="1"/>
</dbReference>
<comment type="similarity">
    <text evidence="5">Belongs to the RimM family.</text>
</comment>
<dbReference type="PANTHER" id="PTHR33692:SF1">
    <property type="entry name" value="RIBOSOME MATURATION FACTOR RIMM"/>
    <property type="match status" value="1"/>
</dbReference>
<organism evidence="8 9">
    <name type="scientific">Cyanobium gracile UHCC 0281</name>
    <dbReference type="NCBI Taxonomy" id="3110309"/>
    <lineage>
        <taxon>Bacteria</taxon>
        <taxon>Bacillati</taxon>
        <taxon>Cyanobacteriota</taxon>
        <taxon>Cyanophyceae</taxon>
        <taxon>Synechococcales</taxon>
        <taxon>Prochlorococcaceae</taxon>
        <taxon>Cyanobium</taxon>
    </lineage>
</organism>
<proteinExistence type="inferred from homology"/>
<dbReference type="InterPro" id="IPR036976">
    <property type="entry name" value="RimM_N_sf"/>
</dbReference>
<dbReference type="EMBL" id="JAYGHY010000012">
    <property type="protein sequence ID" value="MEA5442049.1"/>
    <property type="molecule type" value="Genomic_DNA"/>
</dbReference>
<keyword evidence="1 5" id="KW-0963">Cytoplasm</keyword>
<evidence type="ECO:0000256" key="1">
    <source>
        <dbReference type="ARBA" id="ARBA00022490"/>
    </source>
</evidence>
<dbReference type="Pfam" id="PF01782">
    <property type="entry name" value="RimM"/>
    <property type="match status" value="1"/>
</dbReference>
<evidence type="ECO:0000256" key="5">
    <source>
        <dbReference type="HAMAP-Rule" id="MF_00014"/>
    </source>
</evidence>
<evidence type="ECO:0000313" key="8">
    <source>
        <dbReference type="EMBL" id="MEA5442049.1"/>
    </source>
</evidence>
<feature type="domain" description="RimM N-terminal" evidence="6">
    <location>
        <begin position="3"/>
        <end position="86"/>
    </location>
</feature>
<evidence type="ECO:0000259" key="6">
    <source>
        <dbReference type="Pfam" id="PF01782"/>
    </source>
</evidence>